<sequence length="129" mass="14692">MQIKKLLLAISVFTSVSLLTSSCAYRADLVQGNYVEQDLVNQLSVGMSSEQVRYVLGSPMLIDPYDKSRWYYINFYREGWSSPDVKRLVLVFNGTTLVDMGGDYKKPDSFNQINNALNSTTEYIELPKE</sequence>
<evidence type="ECO:0000256" key="1">
    <source>
        <dbReference type="ARBA" id="ARBA00022729"/>
    </source>
</evidence>
<keyword evidence="8" id="KW-1185">Reference proteome</keyword>
<dbReference type="Proteomes" id="UP000731465">
    <property type="component" value="Unassembled WGS sequence"/>
</dbReference>
<protein>
    <recommendedName>
        <fullName evidence="4">Outer membrane protein assembly factor BamE</fullName>
    </recommendedName>
</protein>
<comment type="subcellular location">
    <subcellularLocation>
        <location evidence="4">Cell outer membrane</location>
        <topology evidence="4">Lipid-anchor</topology>
    </subcellularLocation>
</comment>
<comment type="subunit">
    <text evidence="4">Part of the Bam complex.</text>
</comment>
<comment type="caution">
    <text evidence="7">The sequence shown here is derived from an EMBL/GenBank/DDBJ whole genome shotgun (WGS) entry which is preliminary data.</text>
</comment>
<reference evidence="7 8" key="1">
    <citation type="submission" date="2021-03" db="EMBL/GenBank/DDBJ databases">
        <title>Succinivibrio sp. nov. isolated from feces of cow.</title>
        <authorList>
            <person name="Choi J.-Y."/>
        </authorList>
    </citation>
    <scope>NUCLEOTIDE SEQUENCE [LARGE SCALE GENOMIC DNA]</scope>
    <source>
        <strain evidence="7 8">AGMB01872</strain>
    </source>
</reference>
<dbReference type="PANTHER" id="PTHR37482:SF1">
    <property type="entry name" value="OUTER MEMBRANE PROTEIN ASSEMBLY FACTOR BAME"/>
    <property type="match status" value="1"/>
</dbReference>
<dbReference type="PANTHER" id="PTHR37482">
    <property type="entry name" value="OUTER MEMBRANE PROTEIN ASSEMBLY FACTOR BAME"/>
    <property type="match status" value="1"/>
</dbReference>
<evidence type="ECO:0000313" key="8">
    <source>
        <dbReference type="Proteomes" id="UP000731465"/>
    </source>
</evidence>
<evidence type="ECO:0000256" key="2">
    <source>
        <dbReference type="ARBA" id="ARBA00023136"/>
    </source>
</evidence>
<feature type="signal peptide" evidence="5">
    <location>
        <begin position="1"/>
        <end position="26"/>
    </location>
</feature>
<dbReference type="RefSeq" id="WP_219936851.1">
    <property type="nucleotide sequence ID" value="NZ_JAGFNY010000005.1"/>
</dbReference>
<dbReference type="PROSITE" id="PS51257">
    <property type="entry name" value="PROKAR_LIPOPROTEIN"/>
    <property type="match status" value="1"/>
</dbReference>
<dbReference type="InterPro" id="IPR026592">
    <property type="entry name" value="BamE"/>
</dbReference>
<gene>
    <name evidence="4" type="primary">bamE</name>
    <name evidence="7" type="ORF">J5V48_02705</name>
</gene>
<evidence type="ECO:0000313" key="7">
    <source>
        <dbReference type="EMBL" id="MBW7569798.1"/>
    </source>
</evidence>
<keyword evidence="1 4" id="KW-0732">Signal</keyword>
<dbReference type="EMBL" id="JAGFNY010000005">
    <property type="protein sequence ID" value="MBW7569798.1"/>
    <property type="molecule type" value="Genomic_DNA"/>
</dbReference>
<dbReference type="Gene3D" id="3.30.1450.10">
    <property type="match status" value="1"/>
</dbReference>
<keyword evidence="2 4" id="KW-0472">Membrane</keyword>
<keyword evidence="4" id="KW-0449">Lipoprotein</keyword>
<keyword evidence="3 4" id="KW-0998">Cell outer membrane</keyword>
<proteinExistence type="inferred from homology"/>
<dbReference type="InterPro" id="IPR007450">
    <property type="entry name" value="BamE_dom"/>
</dbReference>
<evidence type="ECO:0000256" key="5">
    <source>
        <dbReference type="SAM" id="SignalP"/>
    </source>
</evidence>
<name>A0ABS7DEZ1_9GAMM</name>
<comment type="similarity">
    <text evidence="4">Belongs to the BamE family.</text>
</comment>
<feature type="chain" id="PRO_5046229723" description="Outer membrane protein assembly factor BamE" evidence="5">
    <location>
        <begin position="27"/>
        <end position="129"/>
    </location>
</feature>
<keyword evidence="4" id="KW-0564">Palmitate</keyword>
<evidence type="ECO:0000256" key="3">
    <source>
        <dbReference type="ARBA" id="ARBA00023237"/>
    </source>
</evidence>
<evidence type="ECO:0000256" key="4">
    <source>
        <dbReference type="HAMAP-Rule" id="MF_00925"/>
    </source>
</evidence>
<comment type="function">
    <text evidence="4">Part of the outer membrane protein assembly complex, which is involved in assembly and insertion of beta-barrel proteins into the outer membrane.</text>
</comment>
<dbReference type="HAMAP" id="MF_00925">
    <property type="entry name" value="OM_assembly_BamE"/>
    <property type="match status" value="1"/>
</dbReference>
<evidence type="ECO:0000259" key="6">
    <source>
        <dbReference type="Pfam" id="PF04355"/>
    </source>
</evidence>
<accession>A0ABS7DEZ1</accession>
<organism evidence="7 8">
    <name type="scientific">Succinivibrio faecicola</name>
    <dbReference type="NCBI Taxonomy" id="2820300"/>
    <lineage>
        <taxon>Bacteria</taxon>
        <taxon>Pseudomonadati</taxon>
        <taxon>Pseudomonadota</taxon>
        <taxon>Gammaproteobacteria</taxon>
        <taxon>Aeromonadales</taxon>
        <taxon>Succinivibrionaceae</taxon>
        <taxon>Succinivibrio</taxon>
    </lineage>
</organism>
<dbReference type="InterPro" id="IPR037873">
    <property type="entry name" value="BamE-like"/>
</dbReference>
<feature type="domain" description="Outer membrane protein assembly factor BamE" evidence="6">
    <location>
        <begin position="32"/>
        <end position="99"/>
    </location>
</feature>
<dbReference type="Pfam" id="PF04355">
    <property type="entry name" value="BamE"/>
    <property type="match status" value="1"/>
</dbReference>